<dbReference type="EMBL" id="JAFIMR010000029">
    <property type="protein sequence ID" value="KAI1861513.1"/>
    <property type="molecule type" value="Genomic_DNA"/>
</dbReference>
<protein>
    <submittedName>
        <fullName evidence="1">Uncharacterized protein</fullName>
    </submittedName>
</protein>
<gene>
    <name evidence="1" type="ORF">JX265_009480</name>
</gene>
<organism evidence="1 2">
    <name type="scientific">Neoarthrinium moseri</name>
    <dbReference type="NCBI Taxonomy" id="1658444"/>
    <lineage>
        <taxon>Eukaryota</taxon>
        <taxon>Fungi</taxon>
        <taxon>Dikarya</taxon>
        <taxon>Ascomycota</taxon>
        <taxon>Pezizomycotina</taxon>
        <taxon>Sordariomycetes</taxon>
        <taxon>Xylariomycetidae</taxon>
        <taxon>Amphisphaeriales</taxon>
        <taxon>Apiosporaceae</taxon>
        <taxon>Neoarthrinium</taxon>
    </lineage>
</organism>
<accession>A0A9P9WFW0</accession>
<evidence type="ECO:0000313" key="1">
    <source>
        <dbReference type="EMBL" id="KAI1861513.1"/>
    </source>
</evidence>
<evidence type="ECO:0000313" key="2">
    <source>
        <dbReference type="Proteomes" id="UP000829685"/>
    </source>
</evidence>
<proteinExistence type="predicted"/>
<dbReference type="AlphaFoldDB" id="A0A9P9WFW0"/>
<dbReference type="Proteomes" id="UP000829685">
    <property type="component" value="Unassembled WGS sequence"/>
</dbReference>
<sequence length="612" mass="69128">MLRENNSASAPDVEYLSPDKLVEFKKTSQQWQTALVSAQSMGPGMFPEAVYNLGALLVHIPQFPDHVPQDVRTISGYSGWSNSSKDDNCSLQYKEEKKRVIQLRVLHPINVKLSSSGNFQKWEQTPNNLVYFLLLGCAYMLNAGLAERQGLKLEYIDSFPNRSFSGTEGFPTKRLDLSYAEPREYAWWKSIMTPGRYYDVSGDGIMPWTLVPHQHAGLEIVASHESLQIKDLADATPTCREVAVWLHRFCYAFELGNQYHAAFAAALYLPSCPRAAPKGREIVLPRPLLQMTPQKARHIGSYPPYFDTLGYFMTLSLSPDVFSASLHSVFWAPGIACNQAGPVLRAIQRIVAPILKYKDYEFLAKLLSRTRAAPLWLGTALCSKTHGLEIHLGHGDPIGRYTFEAAAWTGLPTSFMDLQSSATLQDNEISRADVWRLRHDCFREYGRSEDYSDAPLYGWEPYGAMEKQSLDLELQEHFRCHHFWSYSHWTWIVGRAKQLDAGYAQTHGLIQSSNFQAIRLGNPEVARMDITEEDAVNIKRISEKITRMVFAWCSSQVEAGFHVVIGDKHEVEAPTGSCSTPDSHDASKGIRSWLENLMPDAYINPHEQKITP</sequence>
<reference evidence="1" key="1">
    <citation type="submission" date="2021-03" db="EMBL/GenBank/DDBJ databases">
        <title>Revisited historic fungal species revealed as producer of novel bioactive compounds through whole genome sequencing and comparative genomics.</title>
        <authorList>
            <person name="Vignolle G.A."/>
            <person name="Hochenegger N."/>
            <person name="Mach R.L."/>
            <person name="Mach-Aigner A.R."/>
            <person name="Javad Rahimi M."/>
            <person name="Salim K.A."/>
            <person name="Chan C.M."/>
            <person name="Lim L.B.L."/>
            <person name="Cai F."/>
            <person name="Druzhinina I.S."/>
            <person name="U'Ren J.M."/>
            <person name="Derntl C."/>
        </authorList>
    </citation>
    <scope>NUCLEOTIDE SEQUENCE</scope>
    <source>
        <strain evidence="1">TUCIM 5799</strain>
    </source>
</reference>
<name>A0A9P9WFW0_9PEZI</name>
<keyword evidence="2" id="KW-1185">Reference proteome</keyword>
<comment type="caution">
    <text evidence="1">The sequence shown here is derived from an EMBL/GenBank/DDBJ whole genome shotgun (WGS) entry which is preliminary data.</text>
</comment>